<comment type="caution">
    <text evidence="2">The sequence shown here is derived from an EMBL/GenBank/DDBJ whole genome shotgun (WGS) entry which is preliminary data.</text>
</comment>
<proteinExistence type="predicted"/>
<organism evidence="2 3">
    <name type="scientific">Methylobacterium goesingense</name>
    <dbReference type="NCBI Taxonomy" id="243690"/>
    <lineage>
        <taxon>Bacteria</taxon>
        <taxon>Pseudomonadati</taxon>
        <taxon>Pseudomonadota</taxon>
        <taxon>Alphaproteobacteria</taxon>
        <taxon>Hyphomicrobiales</taxon>
        <taxon>Methylobacteriaceae</taxon>
        <taxon>Methylobacterium</taxon>
    </lineage>
</organism>
<dbReference type="EMBL" id="JBEPMM010000007">
    <property type="protein sequence ID" value="MET3693229.1"/>
    <property type="molecule type" value="Genomic_DNA"/>
</dbReference>
<dbReference type="Proteomes" id="UP001549145">
    <property type="component" value="Unassembled WGS sequence"/>
</dbReference>
<keyword evidence="3" id="KW-1185">Reference proteome</keyword>
<reference evidence="2 3" key="1">
    <citation type="submission" date="2024-06" db="EMBL/GenBank/DDBJ databases">
        <title>Genomic Encyclopedia of Type Strains, Phase IV (KMG-IV): sequencing the most valuable type-strain genomes for metagenomic binning, comparative biology and taxonomic classification.</title>
        <authorList>
            <person name="Goeker M."/>
        </authorList>
    </citation>
    <scope>NUCLEOTIDE SEQUENCE [LARGE SCALE GENOMIC DNA]</scope>
    <source>
        <strain evidence="2 3">DSM 21331</strain>
    </source>
</reference>
<protein>
    <recommendedName>
        <fullName evidence="1">DUF6968 domain-containing protein</fullName>
    </recommendedName>
</protein>
<accession>A0ABV2L5W5</accession>
<dbReference type="RefSeq" id="WP_238280859.1">
    <property type="nucleotide sequence ID" value="NZ_BPQL01000103.1"/>
</dbReference>
<dbReference type="InterPro" id="IPR054241">
    <property type="entry name" value="DUF6968"/>
</dbReference>
<evidence type="ECO:0000313" key="3">
    <source>
        <dbReference type="Proteomes" id="UP001549145"/>
    </source>
</evidence>
<dbReference type="Pfam" id="PF22302">
    <property type="entry name" value="DUF6968"/>
    <property type="match status" value="1"/>
</dbReference>
<evidence type="ECO:0000259" key="1">
    <source>
        <dbReference type="Pfam" id="PF22302"/>
    </source>
</evidence>
<evidence type="ECO:0000313" key="2">
    <source>
        <dbReference type="EMBL" id="MET3693229.1"/>
    </source>
</evidence>
<name>A0ABV2L5W5_9HYPH</name>
<gene>
    <name evidence="2" type="ORF">ABID43_002776</name>
</gene>
<feature type="domain" description="DUF6968" evidence="1">
    <location>
        <begin position="4"/>
        <end position="94"/>
    </location>
</feature>
<sequence>MIIAERILSYEISGGNLPVQITMFAPEHDESSWLCKYTIDWPSGVRSGFAAGFDAVQALHLTLQKIGIDLYMSEYHASGRLSWGEKGAGYGFPVPGNARDVLIGDDLNFEG</sequence>